<accession>A0A1J1ILZ2</accession>
<keyword evidence="2" id="KW-1185">Reference proteome</keyword>
<proteinExistence type="predicted"/>
<sequence>MINVSEMKISLRKVRFVCPFGSKRRSGKIRKKGEAKSRRIDNFDDLVVDMHTCRCYFCDEYQINTTDKACYSSLLHQLIKRLNCKFWNETSIKSNGNKEWELDDVYLDKTCFDTLKLILMSVLVRGKLNHYEIKISKILVE</sequence>
<dbReference type="AlphaFoldDB" id="A0A1J1ILZ2"/>
<organism evidence="1 2">
    <name type="scientific">Clunio marinus</name>
    <dbReference type="NCBI Taxonomy" id="568069"/>
    <lineage>
        <taxon>Eukaryota</taxon>
        <taxon>Metazoa</taxon>
        <taxon>Ecdysozoa</taxon>
        <taxon>Arthropoda</taxon>
        <taxon>Hexapoda</taxon>
        <taxon>Insecta</taxon>
        <taxon>Pterygota</taxon>
        <taxon>Neoptera</taxon>
        <taxon>Endopterygota</taxon>
        <taxon>Diptera</taxon>
        <taxon>Nematocera</taxon>
        <taxon>Chironomoidea</taxon>
        <taxon>Chironomidae</taxon>
        <taxon>Clunio</taxon>
    </lineage>
</organism>
<evidence type="ECO:0000313" key="1">
    <source>
        <dbReference type="EMBL" id="CRL01243.1"/>
    </source>
</evidence>
<evidence type="ECO:0000313" key="2">
    <source>
        <dbReference type="Proteomes" id="UP000183832"/>
    </source>
</evidence>
<name>A0A1J1ILZ2_9DIPT</name>
<protein>
    <submittedName>
        <fullName evidence="1">CLUMA_CG014549, isoform A</fullName>
    </submittedName>
</protein>
<reference evidence="1 2" key="1">
    <citation type="submission" date="2015-04" db="EMBL/GenBank/DDBJ databases">
        <authorList>
            <person name="Syromyatnikov M.Y."/>
            <person name="Popov V.N."/>
        </authorList>
    </citation>
    <scope>NUCLEOTIDE SEQUENCE [LARGE SCALE GENOMIC DNA]</scope>
</reference>
<dbReference type="EMBL" id="CVRI01000055">
    <property type="protein sequence ID" value="CRL01243.1"/>
    <property type="molecule type" value="Genomic_DNA"/>
</dbReference>
<gene>
    <name evidence="1" type="ORF">CLUMA_CG014549</name>
</gene>
<dbReference type="Proteomes" id="UP000183832">
    <property type="component" value="Unassembled WGS sequence"/>
</dbReference>